<evidence type="ECO:0000256" key="1">
    <source>
        <dbReference type="ARBA" id="ARBA00004613"/>
    </source>
</evidence>
<feature type="disulfide bond" evidence="15">
    <location>
        <begin position="41"/>
        <end position="136"/>
    </location>
</feature>
<evidence type="ECO:0000313" key="20">
    <source>
        <dbReference type="Proteomes" id="UP000694723"/>
    </source>
</evidence>
<feature type="binding site" evidence="14">
    <location>
        <position position="42"/>
    </location>
    <ligand>
        <name>Ca(2+)</name>
        <dbReference type="ChEBI" id="CHEBI:29108"/>
    </ligand>
</feature>
<reference evidence="19" key="1">
    <citation type="submission" date="2025-08" db="UniProtKB">
        <authorList>
            <consortium name="Ensembl"/>
        </authorList>
    </citation>
    <scope>IDENTIFICATION</scope>
</reference>
<evidence type="ECO:0000256" key="3">
    <source>
        <dbReference type="ARBA" id="ARBA00022525"/>
    </source>
</evidence>
<dbReference type="Ensembl" id="ENSSSCT00060052853.1">
    <property type="protein sequence ID" value="ENSSSCP00060022499.1"/>
    <property type="gene ID" value="ENSSSCG00060039099.1"/>
</dbReference>
<evidence type="ECO:0000259" key="18">
    <source>
        <dbReference type="SMART" id="SM00085"/>
    </source>
</evidence>
<evidence type="ECO:0000256" key="15">
    <source>
        <dbReference type="PIRSR" id="PIRSR601211-3"/>
    </source>
</evidence>
<accession>A0A8D1VCV5</accession>
<evidence type="ECO:0000256" key="9">
    <source>
        <dbReference type="ARBA" id="ARBA00048221"/>
    </source>
</evidence>
<dbReference type="GO" id="GO:0006644">
    <property type="term" value="P:phospholipid metabolic process"/>
    <property type="evidence" value="ECO:0007669"/>
    <property type="project" value="InterPro"/>
</dbReference>
<feature type="active site" evidence="13">
    <location>
        <position position="62"/>
    </location>
</feature>
<evidence type="ECO:0000256" key="16">
    <source>
        <dbReference type="RuleBase" id="RU003654"/>
    </source>
</evidence>
<dbReference type="SUPFAM" id="SSF48619">
    <property type="entry name" value="Phospholipase A2, PLA2"/>
    <property type="match status" value="1"/>
</dbReference>
<keyword evidence="17" id="KW-0378">Hydrolase</keyword>
<dbReference type="SMART" id="SM00085">
    <property type="entry name" value="PA2c"/>
    <property type="match status" value="1"/>
</dbReference>
<comment type="catalytic activity">
    <reaction evidence="12">
        <text>1-hexadecanoyl-2-(9Z,12Z-octadecadienoyl)-sn-glycero-3-phosphoethanolamine + H2O = 1-hexadecanoyl-sn-glycero-3-phosphoethanolamine + (9Z,12Z)-octadecadienoate + H(+)</text>
        <dbReference type="Rhea" id="RHEA:40815"/>
        <dbReference type="ChEBI" id="CHEBI:15377"/>
        <dbReference type="ChEBI" id="CHEBI:15378"/>
        <dbReference type="ChEBI" id="CHEBI:30245"/>
        <dbReference type="ChEBI" id="CHEBI:73004"/>
        <dbReference type="ChEBI" id="CHEBI:73008"/>
    </reaction>
    <physiologicalReaction direction="left-to-right" evidence="12">
        <dbReference type="Rhea" id="RHEA:40816"/>
    </physiologicalReaction>
</comment>
<dbReference type="PROSITE" id="PS00119">
    <property type="entry name" value="PA2_ASP"/>
    <property type="match status" value="1"/>
</dbReference>
<comment type="subcellular location">
    <subcellularLocation>
        <location evidence="1 17">Secreted</location>
    </subcellularLocation>
</comment>
<dbReference type="PANTHER" id="PTHR11716:SF5">
    <property type="entry name" value="INACTIVE GROUP IIC SECRETORY PHOSPHOLIPASE A2-RELATED"/>
    <property type="match status" value="1"/>
</dbReference>
<evidence type="ECO:0000256" key="2">
    <source>
        <dbReference type="ARBA" id="ARBA00007056"/>
    </source>
</evidence>
<feature type="binding site" evidence="14">
    <location>
        <position position="44"/>
    </location>
    <ligand>
        <name>Ca(2+)</name>
        <dbReference type="ChEBI" id="CHEBI:29108"/>
    </ligand>
</feature>
<comment type="catalytic activity">
    <reaction evidence="17">
        <text>a 1,2-diacyl-sn-glycero-3-phosphocholine + H2O = a 1-acyl-sn-glycero-3-phosphocholine + a fatty acid + H(+)</text>
        <dbReference type="Rhea" id="RHEA:15801"/>
        <dbReference type="ChEBI" id="CHEBI:15377"/>
        <dbReference type="ChEBI" id="CHEBI:15378"/>
        <dbReference type="ChEBI" id="CHEBI:28868"/>
        <dbReference type="ChEBI" id="CHEBI:57643"/>
        <dbReference type="ChEBI" id="CHEBI:58168"/>
        <dbReference type="EC" id="3.1.1.4"/>
    </reaction>
</comment>
<comment type="similarity">
    <text evidence="2 16">Belongs to the phospholipase A2 family.</text>
</comment>
<comment type="cofactor">
    <cofactor evidence="14">
        <name>Ca(2+)</name>
        <dbReference type="ChEBI" id="CHEBI:29108"/>
    </cofactor>
    <text evidence="14">Binds 1 Ca(2+) ion per subunit.</text>
</comment>
<evidence type="ECO:0000256" key="12">
    <source>
        <dbReference type="ARBA" id="ARBA00049039"/>
    </source>
</evidence>
<evidence type="ECO:0000256" key="10">
    <source>
        <dbReference type="ARBA" id="ARBA00048227"/>
    </source>
</evidence>
<dbReference type="PANTHER" id="PTHR11716">
    <property type="entry name" value="PHOSPHOLIPASE A2 FAMILY MEMBER"/>
    <property type="match status" value="1"/>
</dbReference>
<evidence type="ECO:0000313" key="19">
    <source>
        <dbReference type="Ensembl" id="ENSSSCP00060022499.1"/>
    </source>
</evidence>
<keyword evidence="4 14" id="KW-0479">Metal-binding</keyword>
<dbReference type="AlphaFoldDB" id="A0A8D1VCV5"/>
<dbReference type="InterPro" id="IPR016090">
    <property type="entry name" value="PLA2-like_dom"/>
</dbReference>
<evidence type="ECO:0000256" key="4">
    <source>
        <dbReference type="ARBA" id="ARBA00022723"/>
    </source>
</evidence>
<dbReference type="GO" id="GO:0016042">
    <property type="term" value="P:lipid catabolic process"/>
    <property type="evidence" value="ECO:0007669"/>
    <property type="project" value="InterPro"/>
</dbReference>
<feature type="active site" evidence="13">
    <location>
        <position position="109"/>
    </location>
</feature>
<name>A0A8D1VCV5_PIG</name>
<evidence type="ECO:0000256" key="13">
    <source>
        <dbReference type="PIRSR" id="PIRSR601211-1"/>
    </source>
</evidence>
<feature type="binding site" evidence="14">
    <location>
        <position position="46"/>
    </location>
    <ligand>
        <name>Ca(2+)</name>
        <dbReference type="ChEBI" id="CHEBI:29108"/>
    </ligand>
</feature>
<feature type="disulfide bond" evidence="15">
    <location>
        <begin position="43"/>
        <end position="59"/>
    </location>
</feature>
<dbReference type="Gene3D" id="1.20.90.10">
    <property type="entry name" value="Phospholipase A2 domain"/>
    <property type="match status" value="1"/>
</dbReference>
<comment type="catalytic activity">
    <reaction evidence="10">
        <text>1,2-dihexadecanoyl-sn-glycero-3-phosphocholine + H2O = 1-hexadecanoyl-sn-glycero-3-phosphocholine + hexadecanoate + H(+)</text>
        <dbReference type="Rhea" id="RHEA:41223"/>
        <dbReference type="ChEBI" id="CHEBI:7896"/>
        <dbReference type="ChEBI" id="CHEBI:15377"/>
        <dbReference type="ChEBI" id="CHEBI:15378"/>
        <dbReference type="ChEBI" id="CHEBI:72998"/>
        <dbReference type="ChEBI" id="CHEBI:72999"/>
    </reaction>
    <physiologicalReaction direction="left-to-right" evidence="10">
        <dbReference type="Rhea" id="RHEA:41224"/>
    </physiologicalReaction>
</comment>
<dbReference type="GO" id="GO:0004623">
    <property type="term" value="F:phospholipase A2 activity"/>
    <property type="evidence" value="ECO:0007669"/>
    <property type="project" value="UniProtKB-EC"/>
</dbReference>
<comment type="catalytic activity">
    <reaction evidence="8">
        <text>1-hexadecanoyl-2-(9Z-octadecenoyl)-sn-glycero-3-phospho-(1'-sn-glycerol) + H2O = 1-hexadecanoyl-sn-glycero-3-phospho-(1'-sn-glycerol) + (9Z)-octadecenoate + H(+)</text>
        <dbReference type="Rhea" id="RHEA:40919"/>
        <dbReference type="ChEBI" id="CHEBI:15377"/>
        <dbReference type="ChEBI" id="CHEBI:15378"/>
        <dbReference type="ChEBI" id="CHEBI:30823"/>
        <dbReference type="ChEBI" id="CHEBI:72841"/>
        <dbReference type="ChEBI" id="CHEBI:75158"/>
    </reaction>
    <physiologicalReaction direction="left-to-right" evidence="8">
        <dbReference type="Rhea" id="RHEA:40920"/>
    </physiologicalReaction>
</comment>
<keyword evidence="7 15" id="KW-1015">Disulfide bond</keyword>
<feature type="disulfide bond" evidence="15">
    <location>
        <begin position="92"/>
        <end position="106"/>
    </location>
</feature>
<keyword evidence="5" id="KW-0732">Signal</keyword>
<evidence type="ECO:0000256" key="6">
    <source>
        <dbReference type="ARBA" id="ARBA00022837"/>
    </source>
</evidence>
<dbReference type="GO" id="GO:0005509">
    <property type="term" value="F:calcium ion binding"/>
    <property type="evidence" value="ECO:0007669"/>
    <property type="project" value="InterPro"/>
</dbReference>
<evidence type="ECO:0000256" key="14">
    <source>
        <dbReference type="PIRSR" id="PIRSR601211-2"/>
    </source>
</evidence>
<evidence type="ECO:0000256" key="7">
    <source>
        <dbReference type="ARBA" id="ARBA00023157"/>
    </source>
</evidence>
<dbReference type="EC" id="3.1.1.4" evidence="17"/>
<feature type="binding site" evidence="14">
    <location>
        <position position="63"/>
    </location>
    <ligand>
        <name>Ca(2+)</name>
        <dbReference type="ChEBI" id="CHEBI:29108"/>
    </ligand>
</feature>
<dbReference type="FunFam" id="1.20.90.10:FF:000008">
    <property type="entry name" value="Phospholipase A(2)"/>
    <property type="match status" value="1"/>
</dbReference>
<dbReference type="PROSITE" id="PS00118">
    <property type="entry name" value="PA2_HIS"/>
    <property type="match status" value="1"/>
</dbReference>
<keyword evidence="3 17" id="KW-0964">Secreted</keyword>
<sequence length="150" mass="17068">LPGMVVFYLEGKTGSSFWQFQRMVKHITGWSALFSYYGYGCYCGLGGKGTPVDDTDRCCLAHDCCYERLKQLGCQPVLNGYQFHIVSRTVVCEFPGASCLCGWRACECDKQYAYCFKENLPTYEKNFKHFSGRACCGRHKLQCQERQGVP</sequence>
<feature type="disulfide bond" evidence="15">
    <location>
        <begin position="74"/>
        <end position="101"/>
    </location>
</feature>
<proteinExistence type="inferred from homology"/>
<dbReference type="Proteomes" id="UP000694723">
    <property type="component" value="Unplaced"/>
</dbReference>
<evidence type="ECO:0000256" key="8">
    <source>
        <dbReference type="ARBA" id="ARBA00048015"/>
    </source>
</evidence>
<dbReference type="GO" id="GO:0005576">
    <property type="term" value="C:extracellular region"/>
    <property type="evidence" value="ECO:0007669"/>
    <property type="project" value="UniProtKB-SubCell"/>
</dbReference>
<dbReference type="PRINTS" id="PR00389">
    <property type="entry name" value="PHPHLIPASEA2"/>
</dbReference>
<dbReference type="InterPro" id="IPR033112">
    <property type="entry name" value="PLA2_Asp_AS"/>
</dbReference>
<dbReference type="Pfam" id="PF00068">
    <property type="entry name" value="Phospholip_A2_1"/>
    <property type="match status" value="1"/>
</dbReference>
<dbReference type="InterPro" id="IPR033113">
    <property type="entry name" value="PLA2_histidine"/>
</dbReference>
<dbReference type="GO" id="GO:0050482">
    <property type="term" value="P:arachidonate secretion"/>
    <property type="evidence" value="ECO:0007669"/>
    <property type="project" value="InterPro"/>
</dbReference>
<comment type="catalytic activity">
    <reaction evidence="9">
        <text>N-hexadecanoyl-1,2-di-(9Z-octadecenoyl)-sn-glycero-3-phosphoethanolamine + H2O = N-hexadecanoyl-1-(9Z-octadecenoyl)-sn-glycero-3-phosphoethanolamine + (9Z)-octadecenoate + H(+)</text>
        <dbReference type="Rhea" id="RHEA:45424"/>
        <dbReference type="ChEBI" id="CHEBI:15377"/>
        <dbReference type="ChEBI" id="CHEBI:15378"/>
        <dbReference type="ChEBI" id="CHEBI:30823"/>
        <dbReference type="ChEBI" id="CHEBI:78097"/>
        <dbReference type="ChEBI" id="CHEBI:85217"/>
    </reaction>
    <physiologicalReaction direction="left-to-right" evidence="9">
        <dbReference type="Rhea" id="RHEA:45425"/>
    </physiologicalReaction>
</comment>
<dbReference type="InterPro" id="IPR001211">
    <property type="entry name" value="PLA2"/>
</dbReference>
<evidence type="ECO:0000256" key="5">
    <source>
        <dbReference type="ARBA" id="ARBA00022729"/>
    </source>
</evidence>
<comment type="catalytic activity">
    <reaction evidence="11">
        <text>1-hexadecanoyl-2-(9Z-octadecenoyl)-sn-glycero-3-phosphocholine + H2O = 1-hexadecanoyl-sn-glycero-3-phosphocholine + (9Z)-octadecenoate + H(+)</text>
        <dbReference type="Rhea" id="RHEA:38779"/>
        <dbReference type="ChEBI" id="CHEBI:15377"/>
        <dbReference type="ChEBI" id="CHEBI:15378"/>
        <dbReference type="ChEBI" id="CHEBI:30823"/>
        <dbReference type="ChEBI" id="CHEBI:72998"/>
        <dbReference type="ChEBI" id="CHEBI:73001"/>
    </reaction>
    <physiologicalReaction direction="left-to-right" evidence="11">
        <dbReference type="Rhea" id="RHEA:38780"/>
    </physiologicalReaction>
</comment>
<evidence type="ECO:0000256" key="17">
    <source>
        <dbReference type="RuleBase" id="RU361236"/>
    </source>
</evidence>
<keyword evidence="6 14" id="KW-0106">Calcium</keyword>
<protein>
    <recommendedName>
        <fullName evidence="17">Phospholipase A2</fullName>
        <ecNumber evidence="17">3.1.1.4</ecNumber>
    </recommendedName>
</protein>
<dbReference type="InterPro" id="IPR036444">
    <property type="entry name" value="PLipase_A2_dom_sf"/>
</dbReference>
<feature type="disulfide bond" evidence="15">
    <location>
        <begin position="65"/>
        <end position="108"/>
    </location>
</feature>
<evidence type="ECO:0000256" key="11">
    <source>
        <dbReference type="ARBA" id="ARBA00048699"/>
    </source>
</evidence>
<feature type="domain" description="Phospholipase A2-like central" evidence="18">
    <location>
        <begin position="16"/>
        <end position="136"/>
    </location>
</feature>
<feature type="disulfide bond" evidence="15">
    <location>
        <begin position="58"/>
        <end position="115"/>
    </location>
</feature>
<keyword evidence="17" id="KW-0443">Lipid metabolism</keyword>
<feature type="disulfide bond" evidence="15">
    <location>
        <begin position="64"/>
        <end position="143"/>
    </location>
</feature>
<organism evidence="19 20">
    <name type="scientific">Sus scrofa</name>
    <name type="common">Pig</name>
    <dbReference type="NCBI Taxonomy" id="9823"/>
    <lineage>
        <taxon>Eukaryota</taxon>
        <taxon>Metazoa</taxon>
        <taxon>Chordata</taxon>
        <taxon>Craniata</taxon>
        <taxon>Vertebrata</taxon>
        <taxon>Euteleostomi</taxon>
        <taxon>Mammalia</taxon>
        <taxon>Eutheria</taxon>
        <taxon>Laurasiatheria</taxon>
        <taxon>Artiodactyla</taxon>
        <taxon>Suina</taxon>
        <taxon>Suidae</taxon>
        <taxon>Sus</taxon>
    </lineage>
</organism>